<feature type="compositionally biased region" description="Basic and acidic residues" evidence="1">
    <location>
        <begin position="132"/>
        <end position="148"/>
    </location>
</feature>
<name>A0A2H6KJ78_9APIC</name>
<feature type="region of interest" description="Disordered" evidence="1">
    <location>
        <begin position="55"/>
        <end position="102"/>
    </location>
</feature>
<gene>
    <name evidence="2" type="ORF">BOVATA_045330</name>
</gene>
<dbReference type="Proteomes" id="UP000236319">
    <property type="component" value="Unassembled WGS sequence"/>
</dbReference>
<comment type="caution">
    <text evidence="2">The sequence shown here is derived from an EMBL/GenBank/DDBJ whole genome shotgun (WGS) entry which is preliminary data.</text>
</comment>
<proteinExistence type="predicted"/>
<feature type="region of interest" description="Disordered" evidence="1">
    <location>
        <begin position="115"/>
        <end position="148"/>
    </location>
</feature>
<evidence type="ECO:0000313" key="2">
    <source>
        <dbReference type="EMBL" id="GBE63040.1"/>
    </source>
</evidence>
<dbReference type="AlphaFoldDB" id="A0A2H6KJ78"/>
<keyword evidence="3" id="KW-1185">Reference proteome</keyword>
<feature type="compositionally biased region" description="Basic and acidic residues" evidence="1">
    <location>
        <begin position="93"/>
        <end position="102"/>
    </location>
</feature>
<feature type="compositionally biased region" description="Acidic residues" evidence="1">
    <location>
        <begin position="120"/>
        <end position="131"/>
    </location>
</feature>
<evidence type="ECO:0000256" key="1">
    <source>
        <dbReference type="SAM" id="MobiDB-lite"/>
    </source>
</evidence>
<organism evidence="2 3">
    <name type="scientific">Babesia ovata</name>
    <dbReference type="NCBI Taxonomy" id="189622"/>
    <lineage>
        <taxon>Eukaryota</taxon>
        <taxon>Sar</taxon>
        <taxon>Alveolata</taxon>
        <taxon>Apicomplexa</taxon>
        <taxon>Aconoidasida</taxon>
        <taxon>Piroplasmida</taxon>
        <taxon>Babesiidae</taxon>
        <taxon>Babesia</taxon>
    </lineage>
</organism>
<evidence type="ECO:0000313" key="3">
    <source>
        <dbReference type="Proteomes" id="UP000236319"/>
    </source>
</evidence>
<dbReference type="GeneID" id="39876810"/>
<reference evidence="2 3" key="1">
    <citation type="journal article" date="2017" name="BMC Genomics">
        <title>Whole-genome assembly of Babesia ovata and comparative genomics between closely related pathogens.</title>
        <authorList>
            <person name="Yamagishi J."/>
            <person name="Asada M."/>
            <person name="Hakimi H."/>
            <person name="Tanaka T.Q."/>
            <person name="Sugimoto C."/>
            <person name="Kawazu S."/>
        </authorList>
    </citation>
    <scope>NUCLEOTIDE SEQUENCE [LARGE SCALE GENOMIC DNA]</scope>
    <source>
        <strain evidence="2 3">Miyake</strain>
    </source>
</reference>
<dbReference type="RefSeq" id="XP_028869283.1">
    <property type="nucleotide sequence ID" value="XM_029013450.1"/>
</dbReference>
<accession>A0A2H6KJ78</accession>
<dbReference type="VEuPathDB" id="PiroplasmaDB:BOVATA_045330"/>
<dbReference type="EMBL" id="BDSA01000012">
    <property type="protein sequence ID" value="GBE63040.1"/>
    <property type="molecule type" value="Genomic_DNA"/>
</dbReference>
<protein>
    <submittedName>
        <fullName evidence="2">DNA cross-link repair protein 1A, putative</fullName>
    </submittedName>
</protein>
<feature type="compositionally biased region" description="Gly residues" evidence="1">
    <location>
        <begin position="75"/>
        <end position="92"/>
    </location>
</feature>
<sequence>MLVIQITRAFISAFKFLTPLFETLSCTFNGITNQLFQRFGQLLKPFTITTIPMLNLDQPVDGGRRRRPRREVKRGQGGGEGVEEVGGQGEGSEGAKEGDEGGRWVEVRRFRRWRGKAENEDLGEGPTEEVMEGERQGAKRPVKEEVSE</sequence>